<evidence type="ECO:0000313" key="7">
    <source>
        <dbReference type="Proteomes" id="UP001501442"/>
    </source>
</evidence>
<evidence type="ECO:0000256" key="2">
    <source>
        <dbReference type="ARBA" id="ARBA00023125"/>
    </source>
</evidence>
<dbReference type="Pfam" id="PF00440">
    <property type="entry name" value="TetR_N"/>
    <property type="match status" value="1"/>
</dbReference>
<dbReference type="EMBL" id="BAABHK010000008">
    <property type="protein sequence ID" value="GAA4630295.1"/>
    <property type="molecule type" value="Genomic_DNA"/>
</dbReference>
<dbReference type="PANTHER" id="PTHR30055">
    <property type="entry name" value="HTH-TYPE TRANSCRIPTIONAL REGULATOR RUTR"/>
    <property type="match status" value="1"/>
</dbReference>
<keyword evidence="7" id="KW-1185">Reference proteome</keyword>
<dbReference type="SUPFAM" id="SSF48498">
    <property type="entry name" value="Tetracyclin repressor-like, C-terminal domain"/>
    <property type="match status" value="1"/>
</dbReference>
<dbReference type="Pfam" id="PF16859">
    <property type="entry name" value="TetR_C_11"/>
    <property type="match status" value="1"/>
</dbReference>
<reference evidence="7" key="1">
    <citation type="journal article" date="2019" name="Int. J. Syst. Evol. Microbiol.">
        <title>The Global Catalogue of Microorganisms (GCM) 10K type strain sequencing project: providing services to taxonomists for standard genome sequencing and annotation.</title>
        <authorList>
            <consortium name="The Broad Institute Genomics Platform"/>
            <consortium name="The Broad Institute Genome Sequencing Center for Infectious Disease"/>
            <person name="Wu L."/>
            <person name="Ma J."/>
        </authorList>
    </citation>
    <scope>NUCLEOTIDE SEQUENCE [LARGE SCALE GENOMIC DNA]</scope>
    <source>
        <strain evidence="7">JCM 17939</strain>
    </source>
</reference>
<protein>
    <submittedName>
        <fullName evidence="6">TetR/AcrR family transcriptional regulator</fullName>
    </submittedName>
</protein>
<accession>A0ABP8UER9</accession>
<dbReference type="Proteomes" id="UP001501442">
    <property type="component" value="Unassembled WGS sequence"/>
</dbReference>
<dbReference type="PRINTS" id="PR00455">
    <property type="entry name" value="HTHTETR"/>
</dbReference>
<dbReference type="InterPro" id="IPR001647">
    <property type="entry name" value="HTH_TetR"/>
</dbReference>
<dbReference type="CDD" id="cd00093">
    <property type="entry name" value="HTH_XRE"/>
    <property type="match status" value="1"/>
</dbReference>
<keyword evidence="1" id="KW-0805">Transcription regulation</keyword>
<dbReference type="InterPro" id="IPR011075">
    <property type="entry name" value="TetR_C"/>
</dbReference>
<dbReference type="PROSITE" id="PS50977">
    <property type="entry name" value="HTH_TETR_2"/>
    <property type="match status" value="1"/>
</dbReference>
<evidence type="ECO:0000256" key="4">
    <source>
        <dbReference type="PROSITE-ProRule" id="PRU00335"/>
    </source>
</evidence>
<keyword evidence="3" id="KW-0804">Transcription</keyword>
<sequence>MIRMSTERRGGRTRSPEAHQAVLSATAELLEEHGYQALTIEKIAERSGVAKSTIYRWWRSRPELVMEAYTQVVARRMPDPDTGTVEGDLTEFVSRLYRVTEYPVRVRALRGLMAEAQLDPDFRDPFRTWVDSRRAVVAAMLERGIERGELREDLDLGHTVDLIFGPFWYRLLVGHEPLDPADAPTHMANLLGGLRSIEKGGATSGERGFEVTPP</sequence>
<feature type="domain" description="HTH tetR-type" evidence="5">
    <location>
        <begin position="16"/>
        <end position="76"/>
    </location>
</feature>
<gene>
    <name evidence="6" type="ORF">GCM10023196_055060</name>
</gene>
<organism evidence="6 7">
    <name type="scientific">Actinoallomurus vinaceus</name>
    <dbReference type="NCBI Taxonomy" id="1080074"/>
    <lineage>
        <taxon>Bacteria</taxon>
        <taxon>Bacillati</taxon>
        <taxon>Actinomycetota</taxon>
        <taxon>Actinomycetes</taxon>
        <taxon>Streptosporangiales</taxon>
        <taxon>Thermomonosporaceae</taxon>
        <taxon>Actinoallomurus</taxon>
    </lineage>
</organism>
<name>A0ABP8UER9_9ACTN</name>
<dbReference type="InterPro" id="IPR009057">
    <property type="entry name" value="Homeodomain-like_sf"/>
</dbReference>
<dbReference type="InterPro" id="IPR001387">
    <property type="entry name" value="Cro/C1-type_HTH"/>
</dbReference>
<dbReference type="InterPro" id="IPR050109">
    <property type="entry name" value="HTH-type_TetR-like_transc_reg"/>
</dbReference>
<evidence type="ECO:0000256" key="3">
    <source>
        <dbReference type="ARBA" id="ARBA00023163"/>
    </source>
</evidence>
<feature type="DNA-binding region" description="H-T-H motif" evidence="4">
    <location>
        <begin position="39"/>
        <end position="58"/>
    </location>
</feature>
<comment type="caution">
    <text evidence="6">The sequence shown here is derived from an EMBL/GenBank/DDBJ whole genome shotgun (WGS) entry which is preliminary data.</text>
</comment>
<keyword evidence="2 4" id="KW-0238">DNA-binding</keyword>
<dbReference type="Gene3D" id="1.10.10.60">
    <property type="entry name" value="Homeodomain-like"/>
    <property type="match status" value="1"/>
</dbReference>
<dbReference type="PANTHER" id="PTHR30055:SF148">
    <property type="entry name" value="TETR-FAMILY TRANSCRIPTIONAL REGULATOR"/>
    <property type="match status" value="1"/>
</dbReference>
<dbReference type="Gene3D" id="1.10.357.10">
    <property type="entry name" value="Tetracycline Repressor, domain 2"/>
    <property type="match status" value="1"/>
</dbReference>
<dbReference type="SUPFAM" id="SSF46689">
    <property type="entry name" value="Homeodomain-like"/>
    <property type="match status" value="1"/>
</dbReference>
<evidence type="ECO:0000313" key="6">
    <source>
        <dbReference type="EMBL" id="GAA4630295.1"/>
    </source>
</evidence>
<proteinExistence type="predicted"/>
<evidence type="ECO:0000256" key="1">
    <source>
        <dbReference type="ARBA" id="ARBA00023015"/>
    </source>
</evidence>
<evidence type="ECO:0000259" key="5">
    <source>
        <dbReference type="PROSITE" id="PS50977"/>
    </source>
</evidence>
<dbReference type="InterPro" id="IPR036271">
    <property type="entry name" value="Tet_transcr_reg_TetR-rel_C_sf"/>
</dbReference>